<evidence type="ECO:0000259" key="1">
    <source>
        <dbReference type="Pfam" id="PF09314"/>
    </source>
</evidence>
<dbReference type="PANTHER" id="PTHR12526">
    <property type="entry name" value="GLYCOSYLTRANSFERASE"/>
    <property type="match status" value="1"/>
</dbReference>
<dbReference type="EMBL" id="LAJF01000137">
    <property type="protein sequence ID" value="KKB77277.1"/>
    <property type="molecule type" value="Genomic_DNA"/>
</dbReference>
<dbReference type="Proteomes" id="UP000184533">
    <property type="component" value="Unassembled WGS sequence"/>
</dbReference>
<dbReference type="SUPFAM" id="SSF53756">
    <property type="entry name" value="UDP-Glycosyltransferase/glycogen phosphorylase"/>
    <property type="match status" value="1"/>
</dbReference>
<organism evidence="2 4">
    <name type="scientific">Devosia limi DSM 17137</name>
    <dbReference type="NCBI Taxonomy" id="1121477"/>
    <lineage>
        <taxon>Bacteria</taxon>
        <taxon>Pseudomonadati</taxon>
        <taxon>Pseudomonadota</taxon>
        <taxon>Alphaproteobacteria</taxon>
        <taxon>Hyphomicrobiales</taxon>
        <taxon>Devosiaceae</taxon>
        <taxon>Devosia</taxon>
    </lineage>
</organism>
<dbReference type="EMBL" id="FQVC01000002">
    <property type="protein sequence ID" value="SHE64383.1"/>
    <property type="molecule type" value="Genomic_DNA"/>
</dbReference>
<feature type="domain" description="DUF1972" evidence="1">
    <location>
        <begin position="5"/>
        <end position="176"/>
    </location>
</feature>
<dbReference type="Pfam" id="PF09314">
    <property type="entry name" value="DUF1972"/>
    <property type="match status" value="1"/>
</dbReference>
<evidence type="ECO:0000313" key="4">
    <source>
        <dbReference type="Proteomes" id="UP000033608"/>
    </source>
</evidence>
<evidence type="ECO:0000313" key="3">
    <source>
        <dbReference type="EMBL" id="SHE64383.1"/>
    </source>
</evidence>
<protein>
    <submittedName>
        <fullName evidence="3">Glycosyltransferase involved in cell wall bisynthesis</fullName>
    </submittedName>
</protein>
<dbReference type="AlphaFoldDB" id="A0A0F5L6M9"/>
<dbReference type="InterPro" id="IPR015393">
    <property type="entry name" value="DUF1972"/>
</dbReference>
<dbReference type="Gene3D" id="3.40.50.2000">
    <property type="entry name" value="Glycogen Phosphorylase B"/>
    <property type="match status" value="2"/>
</dbReference>
<dbReference type="PANTHER" id="PTHR12526:SF636">
    <property type="entry name" value="BLL3647 PROTEIN"/>
    <property type="match status" value="1"/>
</dbReference>
<accession>A0A0F5L6M9</accession>
<dbReference type="Proteomes" id="UP000033608">
    <property type="component" value="Unassembled WGS sequence"/>
</dbReference>
<proteinExistence type="predicted"/>
<name>A0A0F5L6M9_9HYPH</name>
<evidence type="ECO:0000313" key="5">
    <source>
        <dbReference type="Proteomes" id="UP000184533"/>
    </source>
</evidence>
<reference evidence="3 5" key="2">
    <citation type="submission" date="2016-11" db="EMBL/GenBank/DDBJ databases">
        <authorList>
            <person name="Jaros S."/>
            <person name="Januszkiewicz K."/>
            <person name="Wedrychowicz H."/>
        </authorList>
    </citation>
    <scope>NUCLEOTIDE SEQUENCE [LARGE SCALE GENOMIC DNA]</scope>
    <source>
        <strain evidence="3 5">DSM 17137</strain>
    </source>
</reference>
<dbReference type="STRING" id="1121477.SAMN02745223_00767"/>
<keyword evidence="3" id="KW-0808">Transferase</keyword>
<dbReference type="RefSeq" id="WP_046136680.1">
    <property type="nucleotide sequence ID" value="NZ_FQVC01000002.1"/>
</dbReference>
<dbReference type="GO" id="GO:0016757">
    <property type="term" value="F:glycosyltransferase activity"/>
    <property type="evidence" value="ECO:0007669"/>
    <property type="project" value="TreeGrafter"/>
</dbReference>
<gene>
    <name evidence="3" type="ORF">SAMN02745223_00767</name>
    <name evidence="2" type="ORF">VW29_18050</name>
</gene>
<evidence type="ECO:0000313" key="2">
    <source>
        <dbReference type="EMBL" id="KKB77277.1"/>
    </source>
</evidence>
<dbReference type="PATRIC" id="fig|1121477.3.peg.371"/>
<reference evidence="2 4" key="1">
    <citation type="submission" date="2015-03" db="EMBL/GenBank/DDBJ databases">
        <authorList>
            <person name="Hassan Y.I."/>
            <person name="Lepp D."/>
            <person name="Zhou T."/>
        </authorList>
    </citation>
    <scope>NUCLEOTIDE SEQUENCE [LARGE SCALE GENOMIC DNA]</scope>
    <source>
        <strain evidence="2 4">DSM 17137</strain>
    </source>
</reference>
<dbReference type="OrthoDB" id="9792269at2"/>
<sequence length="381" mass="42246">MGAYRDINILGTRGIPAAHGGFETFAQHLALYLRDRGWNVTVYCQADNNAAHRREDDWNGIRRVHFGTAHGGPIGTVQFDLRCVLDVLRRPGIDLVLGYNTAILNVLQRLAGRRVLMNMDGIEWKRGKWPLPARAWFYCNEVIGSNTCSTAIADHPEIARHLARRSFRPAEIIPYGAASVSAAPVAPLDPFGLHPSRYMLTVARMEPENSILEMVSAFSARPRGMKYLLLGALDPSKPYHRRVRAAASDEVVFAGAIYDRPIVQALRFHAYACLHGHQVGGTNPSLVEAMGAGSAIIAHDNRFNRWTAGEGQLFFTDINSCSAALGEALTNSARITVARQMARQRHQQHFRWEDVLHAYEQLLLAPEIRTAPQPMAADDPA</sequence>
<keyword evidence="4" id="KW-1185">Reference proteome</keyword>